<dbReference type="InterPro" id="IPR036291">
    <property type="entry name" value="NAD(P)-bd_dom_sf"/>
</dbReference>
<dbReference type="STRING" id="1817883.A3G31_01530"/>
<dbReference type="GO" id="GO:0000271">
    <property type="term" value="P:polysaccharide biosynthetic process"/>
    <property type="evidence" value="ECO:0007669"/>
    <property type="project" value="InterPro"/>
</dbReference>
<proteinExistence type="predicted"/>
<dbReference type="PANTHER" id="PTHR43491">
    <property type="entry name" value="UDP-N-ACETYL-D-MANNOSAMINE DEHYDROGENASE"/>
    <property type="match status" value="1"/>
</dbReference>
<evidence type="ECO:0000259" key="1">
    <source>
        <dbReference type="Pfam" id="PF03721"/>
    </source>
</evidence>
<comment type="caution">
    <text evidence="2">The sequence shown here is derived from an EMBL/GenBank/DDBJ whole genome shotgun (WGS) entry which is preliminary data.</text>
</comment>
<reference evidence="2 3" key="1">
    <citation type="journal article" date="2016" name="Nat. Commun.">
        <title>Thousands of microbial genomes shed light on interconnected biogeochemical processes in an aquifer system.</title>
        <authorList>
            <person name="Anantharaman K."/>
            <person name="Brown C.T."/>
            <person name="Hug L.A."/>
            <person name="Sharon I."/>
            <person name="Castelle C.J."/>
            <person name="Probst A.J."/>
            <person name="Thomas B.C."/>
            <person name="Singh A."/>
            <person name="Wilkins M.J."/>
            <person name="Karaoz U."/>
            <person name="Brodie E.L."/>
            <person name="Williams K.H."/>
            <person name="Hubbard S.S."/>
            <person name="Banfield J.F."/>
        </authorList>
    </citation>
    <scope>NUCLEOTIDE SEQUENCE [LARGE SCALE GENOMIC DNA]</scope>
</reference>
<dbReference type="Pfam" id="PF03721">
    <property type="entry name" value="UDPG_MGDP_dh_N"/>
    <property type="match status" value="1"/>
</dbReference>
<evidence type="ECO:0000313" key="3">
    <source>
        <dbReference type="Proteomes" id="UP000178082"/>
    </source>
</evidence>
<dbReference type="InterPro" id="IPR028359">
    <property type="entry name" value="UDP_ManNAc/GlcNAc_DH"/>
</dbReference>
<dbReference type="Gene3D" id="3.40.50.720">
    <property type="entry name" value="NAD(P)-binding Rossmann-like Domain"/>
    <property type="match status" value="1"/>
</dbReference>
<gene>
    <name evidence="2" type="ORF">A3G31_01530</name>
</gene>
<dbReference type="GO" id="GO:0016616">
    <property type="term" value="F:oxidoreductase activity, acting on the CH-OH group of donors, NAD or NADP as acceptor"/>
    <property type="evidence" value="ECO:0007669"/>
    <property type="project" value="InterPro"/>
</dbReference>
<name>A0A1F7SQJ2_9BACT</name>
<protein>
    <recommendedName>
        <fullName evidence="1">UDP-glucose/GDP-mannose dehydrogenase N-terminal domain-containing protein</fullName>
    </recommendedName>
</protein>
<dbReference type="AlphaFoldDB" id="A0A1F7SQJ2"/>
<feature type="domain" description="UDP-glucose/GDP-mannose dehydrogenase N-terminal" evidence="1">
    <location>
        <begin position="13"/>
        <end position="62"/>
    </location>
</feature>
<dbReference type="SUPFAM" id="SSF51735">
    <property type="entry name" value="NAD(P)-binding Rossmann-fold domains"/>
    <property type="match status" value="1"/>
</dbReference>
<accession>A0A1F7SQJ2</accession>
<organism evidence="2 3">
    <name type="scientific">Candidatus Schekmanbacteria bacterium RIFCSPLOWO2_12_FULL_38_15</name>
    <dbReference type="NCBI Taxonomy" id="1817883"/>
    <lineage>
        <taxon>Bacteria</taxon>
        <taxon>Candidatus Schekmaniibacteriota</taxon>
    </lineage>
</organism>
<sequence>MQLKEKFRKRKAKLGVIGLGYVGLPLCLEMANAGFDVTGIDVDKEKVKKINKGISYILDAKVQSPNAK</sequence>
<dbReference type="Proteomes" id="UP000178082">
    <property type="component" value="Unassembled WGS sequence"/>
</dbReference>
<dbReference type="GO" id="GO:0016628">
    <property type="term" value="F:oxidoreductase activity, acting on the CH-CH group of donors, NAD or NADP as acceptor"/>
    <property type="evidence" value="ECO:0007669"/>
    <property type="project" value="InterPro"/>
</dbReference>
<evidence type="ECO:0000313" key="2">
    <source>
        <dbReference type="EMBL" id="OGL55474.1"/>
    </source>
</evidence>
<dbReference type="GO" id="GO:0051287">
    <property type="term" value="F:NAD binding"/>
    <property type="evidence" value="ECO:0007669"/>
    <property type="project" value="InterPro"/>
</dbReference>
<dbReference type="EMBL" id="MGDI01000001">
    <property type="protein sequence ID" value="OGL55474.1"/>
    <property type="molecule type" value="Genomic_DNA"/>
</dbReference>
<dbReference type="InterPro" id="IPR001732">
    <property type="entry name" value="UDP-Glc/GDP-Man_DH_N"/>
</dbReference>
<dbReference type="PANTHER" id="PTHR43491:SF1">
    <property type="entry name" value="UDP-N-ACETYL-D-MANNOSAMINE DEHYDROGENASE"/>
    <property type="match status" value="1"/>
</dbReference>